<feature type="domain" description="Helicase C-terminal" evidence="2">
    <location>
        <begin position="241"/>
        <end position="382"/>
    </location>
</feature>
<dbReference type="InterPro" id="IPR001650">
    <property type="entry name" value="Helicase_C-like"/>
</dbReference>
<gene>
    <name evidence="3" type="ORF">F6J89_02140</name>
</gene>
<protein>
    <submittedName>
        <fullName evidence="3">DEAD/DEAH box helicase</fullName>
    </submittedName>
</protein>
<dbReference type="Pfam" id="PF00271">
    <property type="entry name" value="Helicase_C"/>
    <property type="match status" value="1"/>
</dbReference>
<evidence type="ECO:0000259" key="2">
    <source>
        <dbReference type="PROSITE" id="PS51194"/>
    </source>
</evidence>
<dbReference type="SUPFAM" id="SSF52540">
    <property type="entry name" value="P-loop containing nucleoside triphosphate hydrolases"/>
    <property type="match status" value="1"/>
</dbReference>
<dbReference type="GO" id="GO:0005829">
    <property type="term" value="C:cytosol"/>
    <property type="evidence" value="ECO:0007669"/>
    <property type="project" value="TreeGrafter"/>
</dbReference>
<dbReference type="EMBL" id="JAAHFQ010000030">
    <property type="protein sequence ID" value="NER26441.1"/>
    <property type="molecule type" value="Genomic_DNA"/>
</dbReference>
<keyword evidence="3" id="KW-0378">Hydrolase</keyword>
<dbReference type="Pfam" id="PF04851">
    <property type="entry name" value="ResIII"/>
    <property type="match status" value="1"/>
</dbReference>
<dbReference type="InterPro" id="IPR014001">
    <property type="entry name" value="Helicase_ATP-bd"/>
</dbReference>
<organism evidence="3">
    <name type="scientific">Symploca sp. SIO1C4</name>
    <dbReference type="NCBI Taxonomy" id="2607765"/>
    <lineage>
        <taxon>Bacteria</taxon>
        <taxon>Bacillati</taxon>
        <taxon>Cyanobacteriota</taxon>
        <taxon>Cyanophyceae</taxon>
        <taxon>Coleofasciculales</taxon>
        <taxon>Coleofasciculaceae</taxon>
        <taxon>Symploca</taxon>
    </lineage>
</organism>
<dbReference type="SMART" id="SM00487">
    <property type="entry name" value="DEXDc"/>
    <property type="match status" value="1"/>
</dbReference>
<reference evidence="3" key="1">
    <citation type="submission" date="2019-11" db="EMBL/GenBank/DDBJ databases">
        <title>Genomic insights into an expanded diversity of filamentous marine cyanobacteria reveals the extraordinary biosynthetic potential of Moorea and Okeania.</title>
        <authorList>
            <person name="Ferreira Leao T."/>
            <person name="Wang M."/>
            <person name="Moss N."/>
            <person name="Da Silva R."/>
            <person name="Sanders J."/>
            <person name="Nurk S."/>
            <person name="Gurevich A."/>
            <person name="Humphrey G."/>
            <person name="Reher R."/>
            <person name="Zhu Q."/>
            <person name="Belda-Ferre P."/>
            <person name="Glukhov E."/>
            <person name="Rex R."/>
            <person name="Dorrestein P.C."/>
            <person name="Knight R."/>
            <person name="Pevzner P."/>
            <person name="Gerwick W.H."/>
            <person name="Gerwick L."/>
        </authorList>
    </citation>
    <scope>NUCLEOTIDE SEQUENCE</scope>
    <source>
        <strain evidence="3">SIO1C4</strain>
    </source>
</reference>
<feature type="domain" description="Helicase ATP-binding" evidence="1">
    <location>
        <begin position="29"/>
        <end position="166"/>
    </location>
</feature>
<keyword evidence="3" id="KW-0067">ATP-binding</keyword>
<dbReference type="AlphaFoldDB" id="A0A6B3N9Z6"/>
<dbReference type="GO" id="GO:0004386">
    <property type="term" value="F:helicase activity"/>
    <property type="evidence" value="ECO:0007669"/>
    <property type="project" value="UniProtKB-KW"/>
</dbReference>
<proteinExistence type="predicted"/>
<dbReference type="SMART" id="SM00490">
    <property type="entry name" value="HELICc"/>
    <property type="match status" value="1"/>
</dbReference>
<dbReference type="GO" id="GO:0003677">
    <property type="term" value="F:DNA binding"/>
    <property type="evidence" value="ECO:0007669"/>
    <property type="project" value="InterPro"/>
</dbReference>
<name>A0A6B3N9Z6_9CYAN</name>
<dbReference type="GO" id="GO:0016787">
    <property type="term" value="F:hydrolase activity"/>
    <property type="evidence" value="ECO:0007669"/>
    <property type="project" value="InterPro"/>
</dbReference>
<dbReference type="PANTHER" id="PTHR47396">
    <property type="entry name" value="TYPE I RESTRICTION ENZYME ECOKI R PROTEIN"/>
    <property type="match status" value="1"/>
</dbReference>
<accession>A0A6B3N9Z6</accession>
<dbReference type="PANTHER" id="PTHR47396:SF1">
    <property type="entry name" value="ATP-DEPENDENT HELICASE IRC3-RELATED"/>
    <property type="match status" value="1"/>
</dbReference>
<comment type="caution">
    <text evidence="3">The sequence shown here is derived from an EMBL/GenBank/DDBJ whole genome shotgun (WGS) entry which is preliminary data.</text>
</comment>
<evidence type="ECO:0000313" key="3">
    <source>
        <dbReference type="EMBL" id="NER26441.1"/>
    </source>
</evidence>
<dbReference type="GO" id="GO:0005524">
    <property type="term" value="F:ATP binding"/>
    <property type="evidence" value="ECO:0007669"/>
    <property type="project" value="InterPro"/>
</dbReference>
<dbReference type="InterPro" id="IPR006935">
    <property type="entry name" value="Helicase/UvrB_N"/>
</dbReference>
<dbReference type="InterPro" id="IPR027417">
    <property type="entry name" value="P-loop_NTPase"/>
</dbReference>
<dbReference type="PROSITE" id="PS51192">
    <property type="entry name" value="HELICASE_ATP_BIND_1"/>
    <property type="match status" value="1"/>
</dbReference>
<keyword evidence="3" id="KW-0547">Nucleotide-binding</keyword>
<dbReference type="PROSITE" id="PS51194">
    <property type="entry name" value="HELICASE_CTER"/>
    <property type="match status" value="1"/>
</dbReference>
<dbReference type="InterPro" id="IPR050742">
    <property type="entry name" value="Helicase_Restrict-Modif_Enz"/>
</dbReference>
<dbReference type="Gene3D" id="3.40.50.300">
    <property type="entry name" value="P-loop containing nucleotide triphosphate hydrolases"/>
    <property type="match status" value="2"/>
</dbReference>
<sequence>MKAEESKPQRLHQLILRDYQKQVIAEIYAKYRHGFKSVMLYAPTGAGKTVIAAQIIADSVSRGRRVLFVCHRTKLVSQTAATLERLFGISSGIIWAGAQTDYTLPVQIAMLQSIAKRELPPDMGLVIFDECHSSVYFAAAQRMINHYSGGILALSECFFLGLTASPWRTKSKQGYCWLFGQQGLVRAPAPRELIKMGHLAKARHFGYQGLIDYTQLDTDRNGDYTKTSMKRVCNEEFNAEIVKIFRDFCPSRQTIAFCATVWQAWDLAAQFNEVGIISEVVVGSTSEQEREAIYARFRTGETQLISSVGCLCEGFDEPCANAAIIARPTKSKALLIQMLGRALRLHPGKEDAYLLDFCENFHRLNILATSSIKINLCPREWEPPEELKNCPRCQAMIPKFARVCPECGYIFEGEGEEEPLGEDLPFGEILSPEEEQQCKYLRAQRKYGFTIKRNPYKATWLFFEKFDFFPPDRWLKHACLRDEHKLPELAKYRFLAYLNQVRPDAPQVWINQRVAEEFGYYQDGERHIPWWEYMGVESSATWVEIVSRYREIYDFYENSNASSERFQLLGLAFDEAREFGNFSRKRPRDQL</sequence>
<evidence type="ECO:0000259" key="1">
    <source>
        <dbReference type="PROSITE" id="PS51192"/>
    </source>
</evidence>
<keyword evidence="3" id="KW-0347">Helicase</keyword>